<evidence type="ECO:0000313" key="2">
    <source>
        <dbReference type="EMBL" id="MDC2743478.1"/>
    </source>
</evidence>
<sequence>MKNALVYSCVLLLLSCGGKTGGTSQSSSTNQETQENALSEKTTAISEAFSMDFYKGSDWIIPDTLSESLLKEPEASSLKVYDSDSICRKQVDGVERCFYKDSLMNGAYKHFYFRSTDSFVSEPYYSVVVYKDGIKNDTVRHYSISSHCMTSRIITLDSICELYQSYYSNGYPHIFYQATRGKLNGVRQRWYYDGKPDWFEHYKDGKLNGEEMRWHANGHLWQVNHYIDDQEVLPTECWYYSHSEYAYNDPDGVAEAPDWYEYKYQASEGTPFYYIQEIYALENGKKYLLKRKYFEKDSDEPIYFMDDKCDSVKRSIVTVGTQKRLDIRNYSGGRLRRFESYPYSEKGVPGVMTEIYSEEGNRIEKSMYDYHSGRMISLRMYSNTGADVKKLEFAEYTNMKADSCNKQLDSGKGRYTDNQNKLSVRWKKGELALLNSPAKEDEDGFIKWYYDGYQSDYGLHFFHYSGFESWGYFVMSDVTGEVYEYRSIDTPLFCGKSGLFLVVDENPYKEECYVRVYKMLPEGRLAEVAALNRGGGDYFEVDLDDFVWVGESSFIANKKTSEDELQCDFYGGCSDSCLEEYRKCGYLQIDEDGWGYVRVDLRPDALQTKQELPSSLEAINEMNAWVKSL</sequence>
<dbReference type="Proteomes" id="UP000435985">
    <property type="component" value="Unassembled WGS sequence"/>
</dbReference>
<accession>A0A139KNJ6</accession>
<comment type="caution">
    <text evidence="1">The sequence shown here is derived from an EMBL/GenBank/DDBJ whole genome shotgun (WGS) entry which is preliminary data.</text>
</comment>
<evidence type="ECO:0000313" key="1">
    <source>
        <dbReference type="EMBL" id="KAA4663947.1"/>
    </source>
</evidence>
<gene>
    <name evidence="1" type="ORF">F3B98_13095</name>
    <name evidence="2" type="ORF">PO382_14735</name>
</gene>
<dbReference type="Proteomes" id="UP001219389">
    <property type="component" value="Unassembled WGS sequence"/>
</dbReference>
<dbReference type="EMBL" id="JAQNZF010000018">
    <property type="protein sequence ID" value="MDC2743478.1"/>
    <property type="molecule type" value="Genomic_DNA"/>
</dbReference>
<evidence type="ECO:0000313" key="3">
    <source>
        <dbReference type="Proteomes" id="UP000435985"/>
    </source>
</evidence>
<proteinExistence type="predicted"/>
<dbReference type="SUPFAM" id="SSF82185">
    <property type="entry name" value="Histone H3 K4-specific methyltransferase SET7/9 N-terminal domain"/>
    <property type="match status" value="1"/>
</dbReference>
<reference evidence="1 3" key="1">
    <citation type="journal article" date="2019" name="Nat. Med.">
        <title>A library of human gut bacterial isolates paired with longitudinal multiomics data enables mechanistic microbiome research.</title>
        <authorList>
            <person name="Poyet M."/>
            <person name="Groussin M."/>
            <person name="Gibbons S.M."/>
            <person name="Avila-Pacheco J."/>
            <person name="Jiang X."/>
            <person name="Kearney S.M."/>
            <person name="Perrotta A.R."/>
            <person name="Berdy B."/>
            <person name="Zhao S."/>
            <person name="Lieberman T.D."/>
            <person name="Swanson P.K."/>
            <person name="Smith M."/>
            <person name="Roesemann S."/>
            <person name="Alexander J.E."/>
            <person name="Rich S.A."/>
            <person name="Livny J."/>
            <person name="Vlamakis H."/>
            <person name="Clish C."/>
            <person name="Bullock K."/>
            <person name="Deik A."/>
            <person name="Scott J."/>
            <person name="Pierce K.A."/>
            <person name="Xavier R.J."/>
            <person name="Alm E.J."/>
        </authorList>
    </citation>
    <scope>NUCLEOTIDE SEQUENCE [LARGE SCALE GENOMIC DNA]</scope>
    <source>
        <strain evidence="1 3">BIOML-A14</strain>
    </source>
</reference>
<dbReference type="RefSeq" id="WP_004308990.1">
    <property type="nucleotide sequence ID" value="NZ_CP081917.1"/>
</dbReference>
<dbReference type="PROSITE" id="PS51257">
    <property type="entry name" value="PROKAR_LIPOPROTEIN"/>
    <property type="match status" value="1"/>
</dbReference>
<protein>
    <submittedName>
        <fullName evidence="1">Uncharacterized protein</fullName>
    </submittedName>
</protein>
<organism evidence="1 3">
    <name type="scientific">Bacteroides ovatus</name>
    <dbReference type="NCBI Taxonomy" id="28116"/>
    <lineage>
        <taxon>Bacteria</taxon>
        <taxon>Pseudomonadati</taxon>
        <taxon>Bacteroidota</taxon>
        <taxon>Bacteroidia</taxon>
        <taxon>Bacteroidales</taxon>
        <taxon>Bacteroidaceae</taxon>
        <taxon>Bacteroides</taxon>
    </lineage>
</organism>
<dbReference type="AlphaFoldDB" id="A0A139KNJ6"/>
<name>A0A139KNJ6_BACOV</name>
<reference evidence="2" key="2">
    <citation type="submission" date="2022-10" db="EMBL/GenBank/DDBJ databases">
        <title>Human gut microbiome strain richness.</title>
        <authorList>
            <person name="Chen-Liaw A."/>
        </authorList>
    </citation>
    <scope>NUCLEOTIDE SEQUENCE</scope>
    <source>
        <strain evidence="2">BSD2780120875st1_E1_BSD2780120875_150330</strain>
    </source>
</reference>
<dbReference type="EMBL" id="VWFO01000014">
    <property type="protein sequence ID" value="KAA4663947.1"/>
    <property type="molecule type" value="Genomic_DNA"/>
</dbReference>